<dbReference type="Proteomes" id="UP000422572">
    <property type="component" value="Chromosome"/>
</dbReference>
<dbReference type="EMBL" id="CP034279">
    <property type="protein sequence ID" value="QGV77262.1"/>
    <property type="molecule type" value="Genomic_DNA"/>
</dbReference>
<dbReference type="AlphaFoldDB" id="A0A6I6FAQ6"/>
<dbReference type="InterPro" id="IPR029063">
    <property type="entry name" value="SAM-dependent_MTases_sf"/>
</dbReference>
<keyword evidence="2" id="KW-0808">Transferase</keyword>
<dbReference type="KEGG" id="sfic:EIZ62_02580"/>
<keyword evidence="2" id="KW-0489">Methyltransferase</keyword>
<evidence type="ECO:0000259" key="1">
    <source>
        <dbReference type="Pfam" id="PF13649"/>
    </source>
</evidence>
<dbReference type="GO" id="GO:0008168">
    <property type="term" value="F:methyltransferase activity"/>
    <property type="evidence" value="ECO:0007669"/>
    <property type="project" value="UniProtKB-KW"/>
</dbReference>
<dbReference type="InterPro" id="IPR041698">
    <property type="entry name" value="Methyltransf_25"/>
</dbReference>
<gene>
    <name evidence="2" type="ORF">EIZ62_02580</name>
</gene>
<accession>A0A6I6FAQ6</accession>
<dbReference type="SUPFAM" id="SSF53335">
    <property type="entry name" value="S-adenosyl-L-methionine-dependent methyltransferases"/>
    <property type="match status" value="1"/>
</dbReference>
<sequence>MTTTAWRADPYTDALSRGRGRLFLRRDDGWMLPLDVERWCGAPDRADLTVLRRCLGPVLDIGCGPGRLVAALTAQGRTALGIDVSPAAVDRTRRSGGTALCRSVFDPLPGEGTWRTALLIDGNIGIGGDPVALLRRVAELTGGPARIVAETTADDTTDERCEVRVEDADGARGAPFPWARVGARALRRHAAAAGWRQARQWTAGGRVFVELRRR</sequence>
<organism evidence="2 3">
    <name type="scientific">Streptomyces ficellus</name>
    <dbReference type="NCBI Taxonomy" id="1977088"/>
    <lineage>
        <taxon>Bacteria</taxon>
        <taxon>Bacillati</taxon>
        <taxon>Actinomycetota</taxon>
        <taxon>Actinomycetes</taxon>
        <taxon>Kitasatosporales</taxon>
        <taxon>Streptomycetaceae</taxon>
        <taxon>Streptomyces</taxon>
    </lineage>
</organism>
<reference evidence="2 3" key="1">
    <citation type="submission" date="2018-12" db="EMBL/GenBank/DDBJ databases">
        <title>Complete genome sequence of Streptomyces ficellus NRRL8067, the producer of ficellomycin, feldamycin and nojirimycin.</title>
        <authorList>
            <person name="Zhang H."/>
            <person name="Yue R."/>
            <person name="Liu Y."/>
            <person name="Li M."/>
            <person name="Mu H."/>
            <person name="Zhang J."/>
        </authorList>
    </citation>
    <scope>NUCLEOTIDE SEQUENCE [LARGE SCALE GENOMIC DNA]</scope>
    <source>
        <strain evidence="2 3">NRRL 8067</strain>
    </source>
</reference>
<protein>
    <submittedName>
        <fullName evidence="2">Class I SAM-dependent methyltransferase</fullName>
    </submittedName>
</protein>
<proteinExistence type="predicted"/>
<feature type="domain" description="Methyltransferase" evidence="1">
    <location>
        <begin position="58"/>
        <end position="96"/>
    </location>
</feature>
<evidence type="ECO:0000313" key="3">
    <source>
        <dbReference type="Proteomes" id="UP000422572"/>
    </source>
</evidence>
<dbReference type="CDD" id="cd02440">
    <property type="entry name" value="AdoMet_MTases"/>
    <property type="match status" value="1"/>
</dbReference>
<dbReference type="GO" id="GO:0032259">
    <property type="term" value="P:methylation"/>
    <property type="evidence" value="ECO:0007669"/>
    <property type="project" value="UniProtKB-KW"/>
</dbReference>
<dbReference type="Gene3D" id="3.40.50.150">
    <property type="entry name" value="Vaccinia Virus protein VP39"/>
    <property type="match status" value="1"/>
</dbReference>
<name>A0A6I6FAQ6_9ACTN</name>
<keyword evidence="3" id="KW-1185">Reference proteome</keyword>
<dbReference type="OrthoDB" id="4484556at2"/>
<dbReference type="Pfam" id="PF13649">
    <property type="entry name" value="Methyltransf_25"/>
    <property type="match status" value="1"/>
</dbReference>
<evidence type="ECO:0000313" key="2">
    <source>
        <dbReference type="EMBL" id="QGV77262.1"/>
    </source>
</evidence>
<dbReference type="RefSeq" id="WP_156691083.1">
    <property type="nucleotide sequence ID" value="NZ_CP034279.1"/>
</dbReference>